<keyword evidence="1" id="KW-1133">Transmembrane helix</keyword>
<evidence type="ECO:0000313" key="2">
    <source>
        <dbReference type="EMBL" id="MEE4419569.1"/>
    </source>
</evidence>
<accession>A0ABU7NL47</accession>
<comment type="caution">
    <text evidence="2">The sequence shown here is derived from an EMBL/GenBank/DDBJ whole genome shotgun (WGS) entry which is preliminary data.</text>
</comment>
<evidence type="ECO:0000313" key="3">
    <source>
        <dbReference type="Proteomes" id="UP001307760"/>
    </source>
</evidence>
<sequence length="199" mass="22409">MDEGKAALYAAIIGFAAAIIGAAVGGWASWRAARHSADAALRATAGQILGQAANEQTHWLRQERRQLYARLLQLSQKYRDERHKFLASVREHYATRGRDEGHKAALEVLKVLQSDLSSLSFEIVLLAPRRVSETAEEVSSHLRNCIIETMEFSKRLGRASRLTEEQRHLFSEQDATLMEKQGDFLAACHVDLVRFPWNP</sequence>
<keyword evidence="1" id="KW-0812">Transmembrane</keyword>
<dbReference type="EMBL" id="JAZBJP010000002">
    <property type="protein sequence ID" value="MEE4419569.1"/>
    <property type="molecule type" value="Genomic_DNA"/>
</dbReference>
<keyword evidence="1" id="KW-0472">Membrane</keyword>
<reference evidence="2 3" key="1">
    <citation type="submission" date="2023-12" db="EMBL/GenBank/DDBJ databases">
        <title>30 novel species of actinomycetes from the DSMZ collection.</title>
        <authorList>
            <person name="Nouioui I."/>
        </authorList>
    </citation>
    <scope>NUCLEOTIDE SEQUENCE [LARGE SCALE GENOMIC DNA]</scope>
    <source>
        <strain evidence="2 3">DSM 41528</strain>
    </source>
</reference>
<feature type="transmembrane region" description="Helical" evidence="1">
    <location>
        <begin position="6"/>
        <end position="28"/>
    </location>
</feature>
<proteinExistence type="predicted"/>
<keyword evidence="3" id="KW-1185">Reference proteome</keyword>
<evidence type="ECO:0000256" key="1">
    <source>
        <dbReference type="SAM" id="Phobius"/>
    </source>
</evidence>
<organism evidence="2 3">
    <name type="scientific">Streptomyces bugieae</name>
    <dbReference type="NCBI Taxonomy" id="3098223"/>
    <lineage>
        <taxon>Bacteria</taxon>
        <taxon>Bacillati</taxon>
        <taxon>Actinomycetota</taxon>
        <taxon>Actinomycetes</taxon>
        <taxon>Kitasatosporales</taxon>
        <taxon>Streptomycetaceae</taxon>
        <taxon>Streptomyces</taxon>
    </lineage>
</organism>
<dbReference type="Proteomes" id="UP001307760">
    <property type="component" value="Unassembled WGS sequence"/>
</dbReference>
<dbReference type="RefSeq" id="WP_330821243.1">
    <property type="nucleotide sequence ID" value="NZ_JAZBJP010000002.1"/>
</dbReference>
<name>A0ABU7NL47_9ACTN</name>
<protein>
    <submittedName>
        <fullName evidence="2">Uncharacterized protein</fullName>
    </submittedName>
</protein>
<gene>
    <name evidence="2" type="ORF">V2J85_09410</name>
</gene>